<dbReference type="RefSeq" id="WP_338789375.1">
    <property type="nucleotide sequence ID" value="NZ_CP147403.1"/>
</dbReference>
<feature type="transmembrane region" description="Helical" evidence="6">
    <location>
        <begin position="644"/>
        <end position="668"/>
    </location>
</feature>
<feature type="transmembrane region" description="Helical" evidence="6">
    <location>
        <begin position="252"/>
        <end position="276"/>
    </location>
</feature>
<evidence type="ECO:0000256" key="3">
    <source>
        <dbReference type="ARBA" id="ARBA00022692"/>
    </source>
</evidence>
<feature type="transmembrane region" description="Helical" evidence="6">
    <location>
        <begin position="352"/>
        <end position="375"/>
    </location>
</feature>
<name>A0ABZ2N0X9_9BACI</name>
<evidence type="ECO:0000256" key="4">
    <source>
        <dbReference type="ARBA" id="ARBA00022989"/>
    </source>
</evidence>
<evidence type="ECO:0000313" key="9">
    <source>
        <dbReference type="Proteomes" id="UP001368328"/>
    </source>
</evidence>
<keyword evidence="2" id="KW-1003">Cell membrane</keyword>
<evidence type="ECO:0000313" key="8">
    <source>
        <dbReference type="EMBL" id="WXB91225.1"/>
    </source>
</evidence>
<accession>A0ABZ2N0X9</accession>
<evidence type="ECO:0000259" key="7">
    <source>
        <dbReference type="Pfam" id="PF02687"/>
    </source>
</evidence>
<keyword evidence="9" id="KW-1185">Reference proteome</keyword>
<reference evidence="8 9" key="1">
    <citation type="submission" date="2024-02" db="EMBL/GenBank/DDBJ databases">
        <title>Seven novel Bacillus-like species.</title>
        <authorList>
            <person name="Liu G."/>
        </authorList>
    </citation>
    <scope>NUCLEOTIDE SEQUENCE [LARGE SCALE GENOMIC DNA]</scope>
    <source>
        <strain evidence="8 9">FJAT-53654</strain>
    </source>
</reference>
<feature type="transmembrane region" description="Helical" evidence="6">
    <location>
        <begin position="426"/>
        <end position="447"/>
    </location>
</feature>
<proteinExistence type="predicted"/>
<comment type="subcellular location">
    <subcellularLocation>
        <location evidence="1">Cell membrane</location>
        <topology evidence="1">Multi-pass membrane protein</topology>
    </subcellularLocation>
</comment>
<sequence>MNLAMANIRKSKSATASLFIFILVASLLLNIGLMVITQLNTFFDNKIEQLKDPHVTFVMDHESYQPTYREFLENYPGVTETEIEYIINMDIANFTFGNGELTSSAIIFNADANRNIGKLKLVEKLNTSSTNDIFAPYSFKTNGGYELGDHFTLTYQDKEYEYRISGFFETTMMGTNNIGVMKFMLPETSYRQLADELDNRSKALILSAMMEDKIQSSNLNNDFIQEVQSQANESTSYILGLDIGLVKNVNSLTINIIATILVAFATIIVLVSLIVIRFRVSNSIEDGMENIGALKAIGYTSWQILSSIILQFILIVLCASVVGIALSYVLMPFFGGIISTLTGLIWVQEFDIIINLVSINLVSFCVVIVTLLSAFRVRKILPVAALRGGIHTHSFRKNHFPLEQARGGLHFLLAIKSMLANAKQNMMILLIIIALTFATVFSAVLYYNVASDKTAFVNIFGSEPANVFLTVKSDADTRDLLSDIEQMDHVRKVNIFDLIETKVDDQTVYTNVTDRYKQLENNIVYEGRQPVHENEISISWVVSNQINKGIGDTVEVEYGNEASSYIVTGLSQSIGNLGQVAAVTMEGIQQLHSDYKGKSLYVYLDGISNKDFIKNVQSQYGHHIVETLDIDENIESQTGMYTTAVFAVMVMVLTITVLVVVMILYLVIKTMIIKRKKEFGVMKAIGYSTIQLMNQISISFLPVIITGVAIGGVLGFYFTNPMLSLLLSSAGVKRLDFTIHLPIILLPCVGILILAYLVSMFVSRSIKKISAYALITE</sequence>
<keyword evidence="4 6" id="KW-1133">Transmembrane helix</keyword>
<feature type="transmembrane region" description="Helical" evidence="6">
    <location>
        <begin position="698"/>
        <end position="719"/>
    </location>
</feature>
<feature type="transmembrane region" description="Helical" evidence="6">
    <location>
        <begin position="739"/>
        <end position="762"/>
    </location>
</feature>
<feature type="transmembrane region" description="Helical" evidence="6">
    <location>
        <begin position="16"/>
        <end position="36"/>
    </location>
</feature>
<evidence type="ECO:0000256" key="1">
    <source>
        <dbReference type="ARBA" id="ARBA00004651"/>
    </source>
</evidence>
<feature type="domain" description="ABC3 transporter permease C-terminal" evidence="7">
    <location>
        <begin position="651"/>
        <end position="766"/>
    </location>
</feature>
<dbReference type="InterPro" id="IPR003838">
    <property type="entry name" value="ABC3_permease_C"/>
</dbReference>
<gene>
    <name evidence="8" type="ORF">WCV66_00805</name>
</gene>
<evidence type="ECO:0000256" key="2">
    <source>
        <dbReference type="ARBA" id="ARBA00022475"/>
    </source>
</evidence>
<evidence type="ECO:0000256" key="6">
    <source>
        <dbReference type="SAM" id="Phobius"/>
    </source>
</evidence>
<dbReference type="Pfam" id="PF02687">
    <property type="entry name" value="FtsX"/>
    <property type="match status" value="2"/>
</dbReference>
<dbReference type="EMBL" id="CP147403">
    <property type="protein sequence ID" value="WXB91225.1"/>
    <property type="molecule type" value="Genomic_DNA"/>
</dbReference>
<dbReference type="PANTHER" id="PTHR30287:SF2">
    <property type="entry name" value="BLL1001 PROTEIN"/>
    <property type="match status" value="1"/>
</dbReference>
<organism evidence="8 9">
    <name type="scientific">Metabacillus rhizosphaerae</name>
    <dbReference type="NCBI Taxonomy" id="3117747"/>
    <lineage>
        <taxon>Bacteria</taxon>
        <taxon>Bacillati</taxon>
        <taxon>Bacillota</taxon>
        <taxon>Bacilli</taxon>
        <taxon>Bacillales</taxon>
        <taxon>Bacillaceae</taxon>
        <taxon>Metabacillus</taxon>
    </lineage>
</organism>
<evidence type="ECO:0000256" key="5">
    <source>
        <dbReference type="ARBA" id="ARBA00023136"/>
    </source>
</evidence>
<dbReference type="PANTHER" id="PTHR30287">
    <property type="entry name" value="MEMBRANE COMPONENT OF PREDICTED ABC SUPERFAMILY METABOLITE UPTAKE TRANSPORTER"/>
    <property type="match status" value="1"/>
</dbReference>
<feature type="domain" description="ABC3 transporter permease C-terminal" evidence="7">
    <location>
        <begin position="263"/>
        <end position="375"/>
    </location>
</feature>
<protein>
    <submittedName>
        <fullName evidence="8">ABC transporter permease</fullName>
    </submittedName>
</protein>
<feature type="transmembrane region" description="Helical" evidence="6">
    <location>
        <begin position="296"/>
        <end position="318"/>
    </location>
</feature>
<keyword evidence="5 6" id="KW-0472">Membrane</keyword>
<feature type="transmembrane region" description="Helical" evidence="6">
    <location>
        <begin position="325"/>
        <end position="346"/>
    </location>
</feature>
<dbReference type="Proteomes" id="UP001368328">
    <property type="component" value="Chromosome"/>
</dbReference>
<keyword evidence="3 6" id="KW-0812">Transmembrane</keyword>
<dbReference type="InterPro" id="IPR038766">
    <property type="entry name" value="Membrane_comp_ABC_pdt"/>
</dbReference>